<comment type="caution">
    <text evidence="1">The sequence shown here is derived from an EMBL/GenBank/DDBJ whole genome shotgun (WGS) entry which is preliminary data.</text>
</comment>
<name>L8JKR9_9BACT</name>
<protein>
    <submittedName>
        <fullName evidence="1">3-dehydroquinate dehydratase</fullName>
    </submittedName>
</protein>
<evidence type="ECO:0000313" key="2">
    <source>
        <dbReference type="Proteomes" id="UP000011135"/>
    </source>
</evidence>
<gene>
    <name evidence="1" type="ORF">C900_05816</name>
</gene>
<dbReference type="Gene3D" id="3.40.50.1820">
    <property type="entry name" value="alpha/beta hydrolase"/>
    <property type="match status" value="1"/>
</dbReference>
<dbReference type="AlphaFoldDB" id="L8JKR9"/>
<dbReference type="InterPro" id="IPR029058">
    <property type="entry name" value="AB_hydrolase_fold"/>
</dbReference>
<keyword evidence="2" id="KW-1185">Reference proteome</keyword>
<proteinExistence type="predicted"/>
<evidence type="ECO:0000313" key="1">
    <source>
        <dbReference type="EMBL" id="ELR68803.1"/>
    </source>
</evidence>
<dbReference type="SUPFAM" id="SSF53474">
    <property type="entry name" value="alpha/beta-Hydrolases"/>
    <property type="match status" value="1"/>
</dbReference>
<dbReference type="STRING" id="1237149.C900_05816"/>
<dbReference type="EMBL" id="AMZN01000092">
    <property type="protein sequence ID" value="ELR68803.1"/>
    <property type="molecule type" value="Genomic_DNA"/>
</dbReference>
<sequence>MKETQYVDALPDMTAAINYADQNFAEGKLIVWGSSYSAALALKLTGDMPDKVDAVLAFSPGEYFASQGRSRDYITSSAINVSQPAFITSSRDEKNNWWGIYVTIPSDKKQYYLPETAGNHGSRALWSRYPDSKGYWEAVTQFLSSF</sequence>
<organism evidence="1 2">
    <name type="scientific">Fulvivirga imtechensis AK7</name>
    <dbReference type="NCBI Taxonomy" id="1237149"/>
    <lineage>
        <taxon>Bacteria</taxon>
        <taxon>Pseudomonadati</taxon>
        <taxon>Bacteroidota</taxon>
        <taxon>Cytophagia</taxon>
        <taxon>Cytophagales</taxon>
        <taxon>Fulvivirgaceae</taxon>
        <taxon>Fulvivirga</taxon>
    </lineage>
</organism>
<dbReference type="Proteomes" id="UP000011135">
    <property type="component" value="Unassembled WGS sequence"/>
</dbReference>
<reference evidence="1 2" key="1">
    <citation type="submission" date="2012-12" db="EMBL/GenBank/DDBJ databases">
        <title>Genome assembly of Fulvivirga imtechensis AK7.</title>
        <authorList>
            <person name="Nupur N."/>
            <person name="Khatri I."/>
            <person name="Kumar R."/>
            <person name="Subramanian S."/>
            <person name="Pinnaka A."/>
        </authorList>
    </citation>
    <scope>NUCLEOTIDE SEQUENCE [LARGE SCALE GENOMIC DNA]</scope>
    <source>
        <strain evidence="1 2">AK7</strain>
    </source>
</reference>
<dbReference type="eggNOG" id="COG1073">
    <property type="taxonomic scope" value="Bacteria"/>
</dbReference>
<accession>L8JKR9</accession>